<reference evidence="8 9" key="1">
    <citation type="submission" date="2019-12" db="EMBL/GenBank/DDBJ databases">
        <title>Paenibacillus sp. nov. sp. isolated from soil.</title>
        <authorList>
            <person name="Kim J."/>
            <person name="Jeong S.E."/>
            <person name="Jung H.S."/>
            <person name="Jeon C.O."/>
        </authorList>
    </citation>
    <scope>NUCLEOTIDE SEQUENCE [LARGE SCALE GENOMIC DNA]</scope>
    <source>
        <strain evidence="8 9">5J-6</strain>
    </source>
</reference>
<dbReference type="Gene3D" id="2.40.30.170">
    <property type="match status" value="1"/>
</dbReference>
<keyword evidence="3 4" id="KW-0175">Coiled coil</keyword>
<accession>A0A6L8V386</accession>
<comment type="caution">
    <text evidence="8">The sequence shown here is derived from an EMBL/GenBank/DDBJ whole genome shotgun (WGS) entry which is preliminary data.</text>
</comment>
<dbReference type="PANTHER" id="PTHR32347">
    <property type="entry name" value="EFFLUX SYSTEM COMPONENT YKNX-RELATED"/>
    <property type="match status" value="1"/>
</dbReference>
<evidence type="ECO:0000256" key="4">
    <source>
        <dbReference type="SAM" id="Coils"/>
    </source>
</evidence>
<dbReference type="Gene3D" id="2.40.50.100">
    <property type="match status" value="1"/>
</dbReference>
<dbReference type="InterPro" id="IPR058636">
    <property type="entry name" value="Beta-barrel_YknX"/>
</dbReference>
<name>A0A6L8V386_9BACL</name>
<feature type="domain" description="YknX-like barrel-sandwich hybrid" evidence="5">
    <location>
        <begin position="64"/>
        <end position="215"/>
    </location>
</feature>
<dbReference type="Pfam" id="PF25989">
    <property type="entry name" value="YknX_C"/>
    <property type="match status" value="1"/>
</dbReference>
<feature type="domain" description="YknX-like beta-barrel" evidence="7">
    <location>
        <begin position="221"/>
        <end position="306"/>
    </location>
</feature>
<dbReference type="Proteomes" id="UP000481087">
    <property type="component" value="Unassembled WGS sequence"/>
</dbReference>
<dbReference type="AlphaFoldDB" id="A0A6L8V386"/>
<dbReference type="Pfam" id="PF25990">
    <property type="entry name" value="Beta-barrel_YknX"/>
    <property type="match status" value="1"/>
</dbReference>
<protein>
    <submittedName>
        <fullName evidence="8">Efflux RND transporter periplasmic adaptor subunit</fullName>
    </submittedName>
</protein>
<keyword evidence="9" id="KW-1185">Reference proteome</keyword>
<comment type="subcellular location">
    <subcellularLocation>
        <location evidence="1">Cell envelope</location>
    </subcellularLocation>
</comment>
<evidence type="ECO:0000256" key="3">
    <source>
        <dbReference type="ARBA" id="ARBA00023054"/>
    </source>
</evidence>
<dbReference type="GO" id="GO:0016020">
    <property type="term" value="C:membrane"/>
    <property type="evidence" value="ECO:0007669"/>
    <property type="project" value="InterPro"/>
</dbReference>
<dbReference type="EMBL" id="WTUZ01000020">
    <property type="protein sequence ID" value="MZQ84006.1"/>
    <property type="molecule type" value="Genomic_DNA"/>
</dbReference>
<evidence type="ECO:0000313" key="8">
    <source>
        <dbReference type="EMBL" id="MZQ84006.1"/>
    </source>
</evidence>
<evidence type="ECO:0000259" key="7">
    <source>
        <dbReference type="Pfam" id="PF25990"/>
    </source>
</evidence>
<evidence type="ECO:0000313" key="9">
    <source>
        <dbReference type="Proteomes" id="UP000481087"/>
    </source>
</evidence>
<dbReference type="InterPro" id="IPR050465">
    <property type="entry name" value="UPF0194_transport"/>
</dbReference>
<dbReference type="RefSeq" id="WP_161408106.1">
    <property type="nucleotide sequence ID" value="NZ_WTUZ01000020.1"/>
</dbReference>
<evidence type="ECO:0000256" key="1">
    <source>
        <dbReference type="ARBA" id="ARBA00004196"/>
    </source>
</evidence>
<proteinExistence type="inferred from homology"/>
<feature type="coiled-coil region" evidence="4">
    <location>
        <begin position="111"/>
        <end position="187"/>
    </location>
</feature>
<dbReference type="InterPro" id="IPR006143">
    <property type="entry name" value="RND_pump_MFP"/>
</dbReference>
<dbReference type="PANTHER" id="PTHR32347:SF14">
    <property type="entry name" value="EFFLUX SYSTEM COMPONENT YKNX-RELATED"/>
    <property type="match status" value="1"/>
</dbReference>
<dbReference type="InterPro" id="IPR058639">
    <property type="entry name" value="BSH_YknX-like"/>
</dbReference>
<evidence type="ECO:0000259" key="6">
    <source>
        <dbReference type="Pfam" id="PF25989"/>
    </source>
</evidence>
<gene>
    <name evidence="8" type="ORF">GQF01_17980</name>
</gene>
<sequence>MKKNTFLIVGILTIAAIITTNLVVSNKKKSSLSNSPSVKITQVKKERISDTLIASGIIIQKEEEKINYDESKGNITHWYVQEGQQVQKGTALFQYDGEDLKKQKQRLEITGSRLALQIEQTRSQIKQLNAQFKESVKDSTDLNKTINKSLEQQESLERELKLSELEIQQNEMEKDVLNKKLEQLVVKSTISGIVKKITQPRTEQSGLNQQLSIYIVSSNPFQVQGTISEFDSVYVKEGQQVVVKPKVLSNQAWKGIVKHIDLTPITDSSISTLNKSNPVVTSYPFIVELSDTQEGLQDGYHVALEIHIKDKENVLTIPNDAVLIQDQKEFVYIVENGKLYKKTIETGLTNDLIKEVTTGIHEGDMVVHNPLPGWKDGMEVLTDDTAS</sequence>
<dbReference type="Gene3D" id="2.40.420.20">
    <property type="match status" value="1"/>
</dbReference>
<dbReference type="GO" id="GO:0030313">
    <property type="term" value="C:cell envelope"/>
    <property type="evidence" value="ECO:0007669"/>
    <property type="project" value="UniProtKB-SubCell"/>
</dbReference>
<dbReference type="NCBIfam" id="TIGR01730">
    <property type="entry name" value="RND_mfp"/>
    <property type="match status" value="1"/>
</dbReference>
<dbReference type="InterPro" id="IPR058637">
    <property type="entry name" value="YknX-like_C"/>
</dbReference>
<organism evidence="8 9">
    <name type="scientific">Paenibacillus silvestris</name>
    <dbReference type="NCBI Taxonomy" id="2606219"/>
    <lineage>
        <taxon>Bacteria</taxon>
        <taxon>Bacillati</taxon>
        <taxon>Bacillota</taxon>
        <taxon>Bacilli</taxon>
        <taxon>Bacillales</taxon>
        <taxon>Paenibacillaceae</taxon>
        <taxon>Paenibacillus</taxon>
    </lineage>
</organism>
<dbReference type="Pfam" id="PF25984">
    <property type="entry name" value="BSH_YknX"/>
    <property type="match status" value="1"/>
</dbReference>
<evidence type="ECO:0000259" key="5">
    <source>
        <dbReference type="Pfam" id="PF25984"/>
    </source>
</evidence>
<feature type="domain" description="YknX-like C-terminal permuted SH3-like" evidence="6">
    <location>
        <begin position="314"/>
        <end position="380"/>
    </location>
</feature>
<dbReference type="GO" id="GO:0022857">
    <property type="term" value="F:transmembrane transporter activity"/>
    <property type="evidence" value="ECO:0007669"/>
    <property type="project" value="InterPro"/>
</dbReference>
<evidence type="ECO:0000256" key="2">
    <source>
        <dbReference type="ARBA" id="ARBA00009477"/>
    </source>
</evidence>
<comment type="similarity">
    <text evidence="2">Belongs to the membrane fusion protein (MFP) (TC 8.A.1) family.</text>
</comment>